<protein>
    <submittedName>
        <fullName evidence="4">TatD family hydrolase</fullName>
    </submittedName>
</protein>
<gene>
    <name evidence="4" type="ORF">V6X73_06160</name>
</gene>
<dbReference type="PANTHER" id="PTHR10060:SF15">
    <property type="entry name" value="DEOXYRIBONUCLEASE TATDN1"/>
    <property type="match status" value="1"/>
</dbReference>
<dbReference type="CDD" id="cd01310">
    <property type="entry name" value="TatD_DNAse"/>
    <property type="match status" value="1"/>
</dbReference>
<evidence type="ECO:0000256" key="1">
    <source>
        <dbReference type="ARBA" id="ARBA00022722"/>
    </source>
</evidence>
<dbReference type="GO" id="GO:0016787">
    <property type="term" value="F:hydrolase activity"/>
    <property type="evidence" value="ECO:0007669"/>
    <property type="project" value="UniProtKB-KW"/>
</dbReference>
<dbReference type="PIRSF" id="PIRSF005902">
    <property type="entry name" value="DNase_TatD"/>
    <property type="match status" value="1"/>
</dbReference>
<dbReference type="InterPro" id="IPR001130">
    <property type="entry name" value="TatD-like"/>
</dbReference>
<dbReference type="InterPro" id="IPR050891">
    <property type="entry name" value="TatD-type_Hydrolase"/>
</dbReference>
<accession>A0ABV3TCD9</accession>
<keyword evidence="3 4" id="KW-0378">Hydrolase</keyword>
<dbReference type="InterPro" id="IPR032466">
    <property type="entry name" value="Metal_Hydrolase"/>
</dbReference>
<proteinExistence type="predicted"/>
<keyword evidence="5" id="KW-1185">Reference proteome</keyword>
<evidence type="ECO:0000256" key="2">
    <source>
        <dbReference type="ARBA" id="ARBA00022723"/>
    </source>
</evidence>
<dbReference type="SUPFAM" id="SSF51556">
    <property type="entry name" value="Metallo-dependent hydrolases"/>
    <property type="match status" value="1"/>
</dbReference>
<organism evidence="4 5">
    <name type="scientific">Spiribacter pallidus</name>
    <dbReference type="NCBI Taxonomy" id="1987936"/>
    <lineage>
        <taxon>Bacteria</taxon>
        <taxon>Pseudomonadati</taxon>
        <taxon>Pseudomonadota</taxon>
        <taxon>Gammaproteobacteria</taxon>
        <taxon>Chromatiales</taxon>
        <taxon>Ectothiorhodospiraceae</taxon>
        <taxon>Spiribacter</taxon>
    </lineage>
</organism>
<dbReference type="Gene3D" id="3.20.20.140">
    <property type="entry name" value="Metal-dependent hydrolases"/>
    <property type="match status" value="1"/>
</dbReference>
<evidence type="ECO:0000313" key="5">
    <source>
        <dbReference type="Proteomes" id="UP001556709"/>
    </source>
</evidence>
<dbReference type="Proteomes" id="UP001556709">
    <property type="component" value="Unassembled WGS sequence"/>
</dbReference>
<keyword evidence="1" id="KW-0540">Nuclease</keyword>
<keyword evidence="2" id="KW-0479">Metal-binding</keyword>
<dbReference type="RefSeq" id="WP_367958445.1">
    <property type="nucleotide sequence ID" value="NZ_JBAKFK010000002.1"/>
</dbReference>
<evidence type="ECO:0000256" key="3">
    <source>
        <dbReference type="ARBA" id="ARBA00022801"/>
    </source>
</evidence>
<reference evidence="4 5" key="1">
    <citation type="submission" date="2024-02" db="EMBL/GenBank/DDBJ databases">
        <title>New especies of Spiribacter isolated from saline water.</title>
        <authorList>
            <person name="Leon M.J."/>
            <person name="De La Haba R."/>
            <person name="Sanchez-Porro C."/>
            <person name="Ventosa A."/>
        </authorList>
    </citation>
    <scope>NUCLEOTIDE SEQUENCE [LARGE SCALE GENOMIC DNA]</scope>
    <source>
        <strain evidence="5">ag22IC6-390</strain>
    </source>
</reference>
<name>A0ABV3TCD9_9GAMM</name>
<evidence type="ECO:0000313" key="4">
    <source>
        <dbReference type="EMBL" id="MEX0469305.1"/>
    </source>
</evidence>
<dbReference type="PANTHER" id="PTHR10060">
    <property type="entry name" value="TATD FAMILY DEOXYRIBONUCLEASE"/>
    <property type="match status" value="1"/>
</dbReference>
<dbReference type="EMBL" id="JBAKFM010000002">
    <property type="protein sequence ID" value="MEX0469305.1"/>
    <property type="molecule type" value="Genomic_DNA"/>
</dbReference>
<sequence length="267" mass="28848">MGYSNLTDIGVNLTHRRFDGDRAAVIERARAAGVTRMVLTGTSAAESQAAARLAAAHPRCMTSTAGVHPHEASTWSQATREVIVDLASREPTVAIGETGLDYCRDFSPRTDQQACFAAQLDLAATQGLPAFLHQRDAEADFLAILRQHRDALPGAVLHCFTGPRSLLHACLDLDLHIGVTGWICDERRGGALRDCVADIPAERLMIETDAPFLLPRDIAQKPANRRNEPAYLGHVLETVAALRDESAADLAASTTRVAARFFSLEGE</sequence>
<dbReference type="Pfam" id="PF01026">
    <property type="entry name" value="TatD_DNase"/>
    <property type="match status" value="1"/>
</dbReference>
<comment type="caution">
    <text evidence="4">The sequence shown here is derived from an EMBL/GenBank/DDBJ whole genome shotgun (WGS) entry which is preliminary data.</text>
</comment>